<keyword evidence="2" id="KW-0443">Lipid metabolism</keyword>
<evidence type="ECO:0000256" key="1">
    <source>
        <dbReference type="ARBA" id="ARBA00022963"/>
    </source>
</evidence>
<dbReference type="GO" id="GO:0016042">
    <property type="term" value="P:lipid catabolic process"/>
    <property type="evidence" value="ECO:0007669"/>
    <property type="project" value="UniProtKB-KW"/>
</dbReference>
<dbReference type="PANTHER" id="PTHR11005">
    <property type="entry name" value="LYSOSOMAL ACID LIPASE-RELATED"/>
    <property type="match status" value="1"/>
</dbReference>
<sequence length="286" mass="32757">MGNVRGNTYSRKHQHYSPDDDQFWAWSWDQMVSYDIPAMIHYVLNKTKQESLFYVGHSQGTLIAFAAFSANPEIAKRVKLFFAMGPVSTVGYIESPIKLLAYLTPEINDLFHILGIREFLPSDELIKFLGSSFCEAFTRFICADVIFVIAGYDPKQLNQTRLPVYIAHAPAGTSVQNIVHFAQMVRSGHFQRFNYGCPELNKEHYGQPTPPTYNLTKMQVPVYLYHAENDWLADPKDVQLLIKKLSNLKGSYKIPEWDHLDFIWGLNAAEQVYHPVINIMKNFIGG</sequence>
<dbReference type="Gene3D" id="3.40.50.1820">
    <property type="entry name" value="alpha/beta hydrolase"/>
    <property type="match status" value="1"/>
</dbReference>
<dbReference type="SUPFAM" id="SSF53474">
    <property type="entry name" value="alpha/beta-Hydrolases"/>
    <property type="match status" value="1"/>
</dbReference>
<dbReference type="FunFam" id="3.40.50.1820:FF:000012">
    <property type="entry name" value="Lipase"/>
    <property type="match status" value="1"/>
</dbReference>
<evidence type="ECO:0000313" key="4">
    <source>
        <dbReference type="EMBL" id="KAK2141800.1"/>
    </source>
</evidence>
<dbReference type="Proteomes" id="UP001208570">
    <property type="component" value="Unassembled WGS sequence"/>
</dbReference>
<keyword evidence="5" id="KW-1185">Reference proteome</keyword>
<evidence type="ECO:0000313" key="5">
    <source>
        <dbReference type="Proteomes" id="UP001208570"/>
    </source>
</evidence>
<proteinExistence type="predicted"/>
<comment type="caution">
    <text evidence="4">The sequence shown here is derived from an EMBL/GenBank/DDBJ whole genome shotgun (WGS) entry which is preliminary data.</text>
</comment>
<dbReference type="Pfam" id="PF00561">
    <property type="entry name" value="Abhydrolase_1"/>
    <property type="match status" value="1"/>
</dbReference>
<dbReference type="EMBL" id="JAODUP010001037">
    <property type="protein sequence ID" value="KAK2141800.1"/>
    <property type="molecule type" value="Genomic_DNA"/>
</dbReference>
<evidence type="ECO:0000259" key="3">
    <source>
        <dbReference type="Pfam" id="PF00561"/>
    </source>
</evidence>
<keyword evidence="1" id="KW-0442">Lipid degradation</keyword>
<reference evidence="4" key="1">
    <citation type="journal article" date="2023" name="Mol. Biol. Evol.">
        <title>Third-Generation Sequencing Reveals the Adaptive Role of the Epigenome in Three Deep-Sea Polychaetes.</title>
        <authorList>
            <person name="Perez M."/>
            <person name="Aroh O."/>
            <person name="Sun Y."/>
            <person name="Lan Y."/>
            <person name="Juniper S.K."/>
            <person name="Young C.R."/>
            <person name="Angers B."/>
            <person name="Qian P.Y."/>
        </authorList>
    </citation>
    <scope>NUCLEOTIDE SEQUENCE</scope>
    <source>
        <strain evidence="4">P08H-3</strain>
    </source>
</reference>
<name>A0AAD9IXC4_9ANNE</name>
<dbReference type="AlphaFoldDB" id="A0AAD9IXC4"/>
<feature type="domain" description="AB hydrolase-1" evidence="3">
    <location>
        <begin position="2"/>
        <end position="86"/>
    </location>
</feature>
<accession>A0AAD9IXC4</accession>
<evidence type="ECO:0000256" key="2">
    <source>
        <dbReference type="ARBA" id="ARBA00023098"/>
    </source>
</evidence>
<dbReference type="InterPro" id="IPR000073">
    <property type="entry name" value="AB_hydrolase_1"/>
</dbReference>
<gene>
    <name evidence="4" type="ORF">LSH36_1037g00044</name>
</gene>
<dbReference type="InterPro" id="IPR029058">
    <property type="entry name" value="AB_hydrolase_fold"/>
</dbReference>
<organism evidence="4 5">
    <name type="scientific">Paralvinella palmiformis</name>
    <dbReference type="NCBI Taxonomy" id="53620"/>
    <lineage>
        <taxon>Eukaryota</taxon>
        <taxon>Metazoa</taxon>
        <taxon>Spiralia</taxon>
        <taxon>Lophotrochozoa</taxon>
        <taxon>Annelida</taxon>
        <taxon>Polychaeta</taxon>
        <taxon>Sedentaria</taxon>
        <taxon>Canalipalpata</taxon>
        <taxon>Terebellida</taxon>
        <taxon>Terebelliformia</taxon>
        <taxon>Alvinellidae</taxon>
        <taxon>Paralvinella</taxon>
    </lineage>
</organism>
<protein>
    <recommendedName>
        <fullName evidence="3">AB hydrolase-1 domain-containing protein</fullName>
    </recommendedName>
</protein>